<reference evidence="2 3" key="1">
    <citation type="journal article" date="2018" name="Nat. Ecol. Evol.">
        <title>Pezizomycetes genomes reveal the molecular basis of ectomycorrhizal truffle lifestyle.</title>
        <authorList>
            <person name="Murat C."/>
            <person name="Payen T."/>
            <person name="Noel B."/>
            <person name="Kuo A."/>
            <person name="Morin E."/>
            <person name="Chen J."/>
            <person name="Kohler A."/>
            <person name="Krizsan K."/>
            <person name="Balestrini R."/>
            <person name="Da Silva C."/>
            <person name="Montanini B."/>
            <person name="Hainaut M."/>
            <person name="Levati E."/>
            <person name="Barry K.W."/>
            <person name="Belfiori B."/>
            <person name="Cichocki N."/>
            <person name="Clum A."/>
            <person name="Dockter R.B."/>
            <person name="Fauchery L."/>
            <person name="Guy J."/>
            <person name="Iotti M."/>
            <person name="Le Tacon F."/>
            <person name="Lindquist E.A."/>
            <person name="Lipzen A."/>
            <person name="Malagnac F."/>
            <person name="Mello A."/>
            <person name="Molinier V."/>
            <person name="Miyauchi S."/>
            <person name="Poulain J."/>
            <person name="Riccioni C."/>
            <person name="Rubini A."/>
            <person name="Sitrit Y."/>
            <person name="Splivallo R."/>
            <person name="Traeger S."/>
            <person name="Wang M."/>
            <person name="Zifcakova L."/>
            <person name="Wipf D."/>
            <person name="Zambonelli A."/>
            <person name="Paolocci F."/>
            <person name="Nowrousian M."/>
            <person name="Ottonello S."/>
            <person name="Baldrian P."/>
            <person name="Spatafora J.W."/>
            <person name="Henrissat B."/>
            <person name="Nagy L.G."/>
            <person name="Aury J.M."/>
            <person name="Wincker P."/>
            <person name="Grigoriev I.V."/>
            <person name="Bonfante P."/>
            <person name="Martin F.M."/>
        </authorList>
    </citation>
    <scope>NUCLEOTIDE SEQUENCE [LARGE SCALE GENOMIC DNA]</scope>
    <source>
        <strain evidence="2 3">CCBAS932</strain>
    </source>
</reference>
<dbReference type="AlphaFoldDB" id="A0A3N4KBB4"/>
<protein>
    <recommendedName>
        <fullName evidence="4">DNA polymerase delta subunit 4</fullName>
    </recommendedName>
</protein>
<dbReference type="OrthoDB" id="337486at2759"/>
<dbReference type="Proteomes" id="UP000277580">
    <property type="component" value="Unassembled WGS sequence"/>
</dbReference>
<keyword evidence="3" id="KW-1185">Reference proteome</keyword>
<evidence type="ECO:0008006" key="4">
    <source>
        <dbReference type="Google" id="ProtNLM"/>
    </source>
</evidence>
<sequence>MPPRRASRSSSGGHQAVLSFKTPSKIVKSTTHLPVAKKDAATSPKKRASTSISIPAASTSPTSSPLVDEATLSPTTTREVVTNEALAEYYKTHILGTRRSQPLHQEDMSLQDKVLRHWDMSSQYGPCMGISRLERWKRAERMGLRPPVLVKVVCEGLEDGGKAWLEEALSLRGLCRL</sequence>
<accession>A0A3N4KBB4</accession>
<gene>
    <name evidence="2" type="ORF">P167DRAFT_549480</name>
</gene>
<dbReference type="GO" id="GO:0003887">
    <property type="term" value="F:DNA-directed DNA polymerase activity"/>
    <property type="evidence" value="ECO:0007669"/>
    <property type="project" value="TreeGrafter"/>
</dbReference>
<dbReference type="EMBL" id="ML119175">
    <property type="protein sequence ID" value="RPB07786.1"/>
    <property type="molecule type" value="Genomic_DNA"/>
</dbReference>
<feature type="region of interest" description="Disordered" evidence="1">
    <location>
        <begin position="1"/>
        <end position="73"/>
    </location>
</feature>
<organism evidence="2 3">
    <name type="scientific">Morchella conica CCBAS932</name>
    <dbReference type="NCBI Taxonomy" id="1392247"/>
    <lineage>
        <taxon>Eukaryota</taxon>
        <taxon>Fungi</taxon>
        <taxon>Dikarya</taxon>
        <taxon>Ascomycota</taxon>
        <taxon>Pezizomycotina</taxon>
        <taxon>Pezizomycetes</taxon>
        <taxon>Pezizales</taxon>
        <taxon>Morchellaceae</taxon>
        <taxon>Morchella</taxon>
    </lineage>
</organism>
<dbReference type="GO" id="GO:0043625">
    <property type="term" value="C:delta DNA polymerase complex"/>
    <property type="evidence" value="ECO:0007669"/>
    <property type="project" value="TreeGrafter"/>
</dbReference>
<dbReference type="GO" id="GO:0006261">
    <property type="term" value="P:DNA-templated DNA replication"/>
    <property type="evidence" value="ECO:0007669"/>
    <property type="project" value="TreeGrafter"/>
</dbReference>
<dbReference type="PANTHER" id="PTHR14303:SF0">
    <property type="entry name" value="DNA POLYMERASE DELTA SUBUNIT 4"/>
    <property type="match status" value="1"/>
</dbReference>
<evidence type="ECO:0000256" key="1">
    <source>
        <dbReference type="SAM" id="MobiDB-lite"/>
    </source>
</evidence>
<dbReference type="STRING" id="1392247.A0A3N4KBB4"/>
<feature type="compositionally biased region" description="Low complexity" evidence="1">
    <location>
        <begin position="49"/>
        <end position="65"/>
    </location>
</feature>
<dbReference type="InParanoid" id="A0A3N4KBB4"/>
<dbReference type="GO" id="GO:0000731">
    <property type="term" value="P:DNA synthesis involved in DNA repair"/>
    <property type="evidence" value="ECO:0007669"/>
    <property type="project" value="InterPro"/>
</dbReference>
<dbReference type="Pfam" id="PF04081">
    <property type="entry name" value="DNA_pol_delta_4"/>
    <property type="match status" value="1"/>
</dbReference>
<proteinExistence type="predicted"/>
<dbReference type="PANTHER" id="PTHR14303">
    <property type="entry name" value="DNA POLYMERASE DELTA SUBUNIT 4"/>
    <property type="match status" value="1"/>
</dbReference>
<name>A0A3N4KBB4_9PEZI</name>
<dbReference type="InterPro" id="IPR007218">
    <property type="entry name" value="DNA_pol_delta_4"/>
</dbReference>
<evidence type="ECO:0000313" key="3">
    <source>
        <dbReference type="Proteomes" id="UP000277580"/>
    </source>
</evidence>
<evidence type="ECO:0000313" key="2">
    <source>
        <dbReference type="EMBL" id="RPB07786.1"/>
    </source>
</evidence>